<accession>A0AAW9H632</accession>
<sequence length="196" mass="22082">MRKNTLNKRSVFFAYLDAEGIQWKRNGKTTAVFGSLHLHQHQGSRFKIPANLCVHGDVHFAEYSKIPKNIEVTGSLYIHCSPLCRYNSKITIPASLKVSSSVYLYHYNGRWPTNISVINGHFFWIYSDIKSLPEIFVVKGVMDVTGSILRTPPSDLTVGGDLKMLGTRATHLPERMALGGVLNLSFSEIKRYRGSH</sequence>
<dbReference type="EMBL" id="JAXHOZ010000069">
    <property type="protein sequence ID" value="MDY4379642.1"/>
    <property type="molecule type" value="Genomic_DNA"/>
</dbReference>
<gene>
    <name evidence="1" type="ORF">SOV92_17720</name>
</gene>
<dbReference type="Proteomes" id="UP001269968">
    <property type="component" value="Unassembled WGS sequence"/>
</dbReference>
<organism evidence="1 2">
    <name type="scientific">Pectobacterium brasiliense</name>
    <dbReference type="NCBI Taxonomy" id="180957"/>
    <lineage>
        <taxon>Bacteria</taxon>
        <taxon>Pseudomonadati</taxon>
        <taxon>Pseudomonadota</taxon>
        <taxon>Gammaproteobacteria</taxon>
        <taxon>Enterobacterales</taxon>
        <taxon>Pectobacteriaceae</taxon>
        <taxon>Pectobacterium</taxon>
    </lineage>
</organism>
<dbReference type="AlphaFoldDB" id="A0AAW9H632"/>
<protein>
    <submittedName>
        <fullName evidence="1">Uncharacterized protein</fullName>
    </submittedName>
</protein>
<name>A0AAW9H632_9GAMM</name>
<reference evidence="1" key="1">
    <citation type="submission" date="2023-11" db="EMBL/GenBank/DDBJ databases">
        <title>Comparative genomics revealed phylogeny of phytopathogenic Pectobacterium aroidearum based on whole-genome sequencing and function of putative horizontal acquire islands in P. aroidearum PccS1.</title>
        <authorList>
            <person name="Fan J."/>
            <person name="Yang L."/>
        </authorList>
    </citation>
    <scope>NUCLEOTIDE SEQUENCE</scope>
    <source>
        <strain evidence="1">NJAU140</strain>
    </source>
</reference>
<proteinExistence type="predicted"/>
<dbReference type="RefSeq" id="WP_320714880.1">
    <property type="nucleotide sequence ID" value="NZ_JAXHOZ010000069.1"/>
</dbReference>
<evidence type="ECO:0000313" key="1">
    <source>
        <dbReference type="EMBL" id="MDY4379642.1"/>
    </source>
</evidence>
<comment type="caution">
    <text evidence="1">The sequence shown here is derived from an EMBL/GenBank/DDBJ whole genome shotgun (WGS) entry which is preliminary data.</text>
</comment>
<evidence type="ECO:0000313" key="2">
    <source>
        <dbReference type="Proteomes" id="UP001269968"/>
    </source>
</evidence>